<dbReference type="SUPFAM" id="SSF69593">
    <property type="entry name" value="Glycerol-3-phosphate (1)-acyltransferase"/>
    <property type="match status" value="1"/>
</dbReference>
<name>A0A432WE82_9GAMM</name>
<proteinExistence type="predicted"/>
<dbReference type="Proteomes" id="UP000287823">
    <property type="component" value="Unassembled WGS sequence"/>
</dbReference>
<dbReference type="PANTHER" id="PTHR10434">
    <property type="entry name" value="1-ACYL-SN-GLYCEROL-3-PHOSPHATE ACYLTRANSFERASE"/>
    <property type="match status" value="1"/>
</dbReference>
<dbReference type="Pfam" id="PF01553">
    <property type="entry name" value="Acyltransferase"/>
    <property type="match status" value="1"/>
</dbReference>
<evidence type="ECO:0000313" key="5">
    <source>
        <dbReference type="EMBL" id="RUO31203.1"/>
    </source>
</evidence>
<keyword evidence="6" id="KW-1185">Reference proteome</keyword>
<evidence type="ECO:0000256" key="2">
    <source>
        <dbReference type="ARBA" id="ARBA00022679"/>
    </source>
</evidence>
<gene>
    <name evidence="5" type="ORF">CWE14_11960</name>
</gene>
<organism evidence="5 6">
    <name type="scientific">Aliidiomarina soli</name>
    <dbReference type="NCBI Taxonomy" id="1928574"/>
    <lineage>
        <taxon>Bacteria</taxon>
        <taxon>Pseudomonadati</taxon>
        <taxon>Pseudomonadota</taxon>
        <taxon>Gammaproteobacteria</taxon>
        <taxon>Alteromonadales</taxon>
        <taxon>Idiomarinaceae</taxon>
        <taxon>Aliidiomarina</taxon>
    </lineage>
</organism>
<evidence type="ECO:0000313" key="6">
    <source>
        <dbReference type="Proteomes" id="UP000287823"/>
    </source>
</evidence>
<accession>A0A432WE82</accession>
<dbReference type="InterPro" id="IPR002123">
    <property type="entry name" value="Plipid/glycerol_acylTrfase"/>
</dbReference>
<feature type="domain" description="Phospholipid/glycerol acyltransferase" evidence="4">
    <location>
        <begin position="43"/>
        <end position="155"/>
    </location>
</feature>
<dbReference type="GO" id="GO:0003841">
    <property type="term" value="F:1-acylglycerol-3-phosphate O-acyltransferase activity"/>
    <property type="evidence" value="ECO:0007669"/>
    <property type="project" value="TreeGrafter"/>
</dbReference>
<evidence type="ECO:0000256" key="1">
    <source>
        <dbReference type="ARBA" id="ARBA00005189"/>
    </source>
</evidence>
<dbReference type="SMART" id="SM00563">
    <property type="entry name" value="PlsC"/>
    <property type="match status" value="1"/>
</dbReference>
<protein>
    <submittedName>
        <fullName evidence="5">Acyltransferase</fullName>
    </submittedName>
</protein>
<sequence length="193" mass="21191">MTERTAGLPVKANRFLYWLGGIGLRLLGGWRIEGQLPDLAKGVIPIAPHTSNWDFMVGLMVKFRLGLQVAFLGKHSLFRFPLKGFFTRIGGIPVERGKGQGVVETMCDAFAKRDQLILVIAPEGTRKKVAAWKTGFLHIASQAKVPVIPVALDYARKVVRIGDPMDVCDNIQLALEKVQAFTGQAQGKNPRNG</sequence>
<reference evidence="5 6" key="1">
    <citation type="journal article" date="2011" name="Front. Microbiol.">
        <title>Genomic signatures of strain selection and enhancement in Bacillus atrophaeus var. globigii, a historical biowarfare simulant.</title>
        <authorList>
            <person name="Gibbons H.S."/>
            <person name="Broomall S.M."/>
            <person name="McNew L.A."/>
            <person name="Daligault H."/>
            <person name="Chapman C."/>
            <person name="Bruce D."/>
            <person name="Karavis M."/>
            <person name="Krepps M."/>
            <person name="McGregor P.A."/>
            <person name="Hong C."/>
            <person name="Park K.H."/>
            <person name="Akmal A."/>
            <person name="Feldman A."/>
            <person name="Lin J.S."/>
            <person name="Chang W.E."/>
            <person name="Higgs B.W."/>
            <person name="Demirev P."/>
            <person name="Lindquist J."/>
            <person name="Liem A."/>
            <person name="Fochler E."/>
            <person name="Read T.D."/>
            <person name="Tapia R."/>
            <person name="Johnson S."/>
            <person name="Bishop-Lilly K.A."/>
            <person name="Detter C."/>
            <person name="Han C."/>
            <person name="Sozhamannan S."/>
            <person name="Rosenzweig C.N."/>
            <person name="Skowronski E.W."/>
        </authorList>
    </citation>
    <scope>NUCLEOTIDE SEQUENCE [LARGE SCALE GENOMIC DNA]</scope>
    <source>
        <strain evidence="5 6">Y4G10-17</strain>
    </source>
</reference>
<dbReference type="EMBL" id="PIPO01000005">
    <property type="protein sequence ID" value="RUO31203.1"/>
    <property type="molecule type" value="Genomic_DNA"/>
</dbReference>
<evidence type="ECO:0000259" key="4">
    <source>
        <dbReference type="SMART" id="SM00563"/>
    </source>
</evidence>
<dbReference type="PANTHER" id="PTHR10434:SF9">
    <property type="entry name" value="PHOSPHOLIPID_GLYCEROL ACYLTRANSFERASE DOMAIN-CONTAINING PROTEIN"/>
    <property type="match status" value="1"/>
</dbReference>
<dbReference type="RefSeq" id="WP_126799579.1">
    <property type="nucleotide sequence ID" value="NZ_PIPO01000005.1"/>
</dbReference>
<keyword evidence="2 5" id="KW-0808">Transferase</keyword>
<dbReference type="GO" id="GO:0006654">
    <property type="term" value="P:phosphatidic acid biosynthetic process"/>
    <property type="evidence" value="ECO:0007669"/>
    <property type="project" value="TreeGrafter"/>
</dbReference>
<evidence type="ECO:0000256" key="3">
    <source>
        <dbReference type="ARBA" id="ARBA00023315"/>
    </source>
</evidence>
<comment type="caution">
    <text evidence="5">The sequence shown here is derived from an EMBL/GenBank/DDBJ whole genome shotgun (WGS) entry which is preliminary data.</text>
</comment>
<comment type="pathway">
    <text evidence="1">Lipid metabolism.</text>
</comment>
<dbReference type="AlphaFoldDB" id="A0A432WE82"/>
<keyword evidence="3 5" id="KW-0012">Acyltransferase</keyword>